<dbReference type="AlphaFoldDB" id="A0AA37W6N8"/>
<reference evidence="1" key="1">
    <citation type="journal article" date="2014" name="Int. J. Syst. Evol. Microbiol.">
        <title>Complete genome sequence of Corynebacterium casei LMG S-19264T (=DSM 44701T), isolated from a smear-ripened cheese.</title>
        <authorList>
            <consortium name="US DOE Joint Genome Institute (JGI-PGF)"/>
            <person name="Walter F."/>
            <person name="Albersmeier A."/>
            <person name="Kalinowski J."/>
            <person name="Ruckert C."/>
        </authorList>
    </citation>
    <scope>NUCLEOTIDE SEQUENCE</scope>
    <source>
        <strain evidence="1">NBRC 110071</strain>
    </source>
</reference>
<sequence>MLKMKKACEKCSTPLGFTDQAFICSYECTFCPDCTTDMNHVCPNCEGELVRRPTREKGVAQVAANQIKHKLFGK</sequence>
<dbReference type="RefSeq" id="WP_284377545.1">
    <property type="nucleotide sequence ID" value="NZ_BSNM01000002.1"/>
</dbReference>
<gene>
    <name evidence="1" type="ORF">GCM10007876_01290</name>
</gene>
<keyword evidence="2" id="KW-1185">Reference proteome</keyword>
<evidence type="ECO:0000313" key="1">
    <source>
        <dbReference type="EMBL" id="GLQ29651.1"/>
    </source>
</evidence>
<accession>A0AA37W6N8</accession>
<dbReference type="EMBL" id="BSNM01000002">
    <property type="protein sequence ID" value="GLQ29651.1"/>
    <property type="molecule type" value="Genomic_DNA"/>
</dbReference>
<evidence type="ECO:0000313" key="2">
    <source>
        <dbReference type="Proteomes" id="UP001161389"/>
    </source>
</evidence>
<protein>
    <submittedName>
        <fullName evidence="1">DUF1272 domain-containing protein</fullName>
    </submittedName>
</protein>
<dbReference type="InterPro" id="IPR010696">
    <property type="entry name" value="DUF1272"/>
</dbReference>
<proteinExistence type="predicted"/>
<organism evidence="1 2">
    <name type="scientific">Litoribrevibacter albus</name>
    <dbReference type="NCBI Taxonomy" id="1473156"/>
    <lineage>
        <taxon>Bacteria</taxon>
        <taxon>Pseudomonadati</taxon>
        <taxon>Pseudomonadota</taxon>
        <taxon>Gammaproteobacteria</taxon>
        <taxon>Oceanospirillales</taxon>
        <taxon>Oceanospirillaceae</taxon>
        <taxon>Litoribrevibacter</taxon>
    </lineage>
</organism>
<name>A0AA37W6N8_9GAMM</name>
<comment type="caution">
    <text evidence="1">The sequence shown here is derived from an EMBL/GenBank/DDBJ whole genome shotgun (WGS) entry which is preliminary data.</text>
</comment>
<reference evidence="1" key="2">
    <citation type="submission" date="2023-01" db="EMBL/GenBank/DDBJ databases">
        <title>Draft genome sequence of Litoribrevibacter albus strain NBRC 110071.</title>
        <authorList>
            <person name="Sun Q."/>
            <person name="Mori K."/>
        </authorList>
    </citation>
    <scope>NUCLEOTIDE SEQUENCE</scope>
    <source>
        <strain evidence="1">NBRC 110071</strain>
    </source>
</reference>
<dbReference type="Pfam" id="PF06906">
    <property type="entry name" value="DUF1272"/>
    <property type="match status" value="1"/>
</dbReference>
<dbReference type="Proteomes" id="UP001161389">
    <property type="component" value="Unassembled WGS sequence"/>
</dbReference>